<feature type="region of interest" description="Disordered" evidence="1">
    <location>
        <begin position="131"/>
        <end position="185"/>
    </location>
</feature>
<feature type="region of interest" description="Disordered" evidence="1">
    <location>
        <begin position="369"/>
        <end position="392"/>
    </location>
</feature>
<name>A0AAN7VAE7_9COLE</name>
<comment type="caution">
    <text evidence="3">The sequence shown here is derived from an EMBL/GenBank/DDBJ whole genome shotgun (WGS) entry which is preliminary data.</text>
</comment>
<dbReference type="Proteomes" id="UP001329430">
    <property type="component" value="Chromosome 8"/>
</dbReference>
<accession>A0AAN7VAE7</accession>
<evidence type="ECO:0000313" key="4">
    <source>
        <dbReference type="Proteomes" id="UP001329430"/>
    </source>
</evidence>
<feature type="compositionally biased region" description="Polar residues" evidence="1">
    <location>
        <begin position="40"/>
        <end position="70"/>
    </location>
</feature>
<feature type="chain" id="PRO_5042964259" evidence="2">
    <location>
        <begin position="24"/>
        <end position="690"/>
    </location>
</feature>
<feature type="compositionally biased region" description="Basic and acidic residues" evidence="1">
    <location>
        <begin position="160"/>
        <end position="184"/>
    </location>
</feature>
<gene>
    <name evidence="3" type="ORF">RI129_011025</name>
</gene>
<dbReference type="AlphaFoldDB" id="A0AAN7VAE7"/>
<feature type="compositionally biased region" description="Basic and acidic residues" evidence="1">
    <location>
        <begin position="322"/>
        <end position="337"/>
    </location>
</feature>
<proteinExistence type="predicted"/>
<feature type="signal peptide" evidence="2">
    <location>
        <begin position="1"/>
        <end position="23"/>
    </location>
</feature>
<feature type="region of interest" description="Disordered" evidence="1">
    <location>
        <begin position="616"/>
        <end position="656"/>
    </location>
</feature>
<feature type="compositionally biased region" description="Acidic residues" evidence="1">
    <location>
        <begin position="460"/>
        <end position="471"/>
    </location>
</feature>
<reference evidence="3 4" key="1">
    <citation type="journal article" date="2024" name="Insects">
        <title>An Improved Chromosome-Level Genome Assembly of the Firefly Pyrocoelia pectoralis.</title>
        <authorList>
            <person name="Fu X."/>
            <person name="Meyer-Rochow V.B."/>
            <person name="Ballantyne L."/>
            <person name="Zhu X."/>
        </authorList>
    </citation>
    <scope>NUCLEOTIDE SEQUENCE [LARGE SCALE GENOMIC DNA]</scope>
    <source>
        <strain evidence="3">XCY_ONT2</strain>
    </source>
</reference>
<keyword evidence="4" id="KW-1185">Reference proteome</keyword>
<evidence type="ECO:0000256" key="2">
    <source>
        <dbReference type="SAM" id="SignalP"/>
    </source>
</evidence>
<feature type="region of interest" description="Disordered" evidence="1">
    <location>
        <begin position="290"/>
        <end position="337"/>
    </location>
</feature>
<protein>
    <submittedName>
        <fullName evidence="3">Uncharacterized protein</fullName>
    </submittedName>
</protein>
<feature type="compositionally biased region" description="Basic and acidic residues" evidence="1">
    <location>
        <begin position="369"/>
        <end position="378"/>
    </location>
</feature>
<evidence type="ECO:0000313" key="3">
    <source>
        <dbReference type="EMBL" id="KAK5640214.1"/>
    </source>
</evidence>
<feature type="compositionally biased region" description="Basic and acidic residues" evidence="1">
    <location>
        <begin position="514"/>
        <end position="532"/>
    </location>
</feature>
<evidence type="ECO:0000256" key="1">
    <source>
        <dbReference type="SAM" id="MobiDB-lite"/>
    </source>
</evidence>
<feature type="region of interest" description="Disordered" evidence="1">
    <location>
        <begin position="438"/>
        <end position="532"/>
    </location>
</feature>
<feature type="region of interest" description="Disordered" evidence="1">
    <location>
        <begin position="37"/>
        <end position="74"/>
    </location>
</feature>
<dbReference type="EMBL" id="JAVRBK010000008">
    <property type="protein sequence ID" value="KAK5640214.1"/>
    <property type="molecule type" value="Genomic_DNA"/>
</dbReference>
<keyword evidence="2" id="KW-0732">Signal</keyword>
<feature type="compositionally biased region" description="Basic and acidic residues" evidence="1">
    <location>
        <begin position="438"/>
        <end position="447"/>
    </location>
</feature>
<sequence length="690" mass="78949">MLLVVGSFAVQALLLSVVTLAEAQHYDADYQISEDEDSAGYTNEHNSPDYSKYFNSASSAPQQEENSESGFVTPLDFSSFFGPPQTGFSSGNIQEELPQVKQGDAFVPDDLKLGFSDGPSFGSLDYFEQAQKETKNEETSEEKPGYISTNLPGGYQENIENFRKRSEKYRPLPTKKTEEEERQSYTKFKPSQVDLALTQPAYNKKYTQPSYPQYNFQSQKTPSYSPIPYNPQYLKYASPADSSYEYIPSPSQTVTTQSLKDIGCLKMNKKLPSDQFNKAPMTCYVCKDPKSGGQSEHCSYEQEPSPKSFYKSSSQTYGQKPETYRIKREDSKPYDPYEEVKAKSHRYYSQPEEFAGHYYKAPDFSEFEKYSPAEHRSDDEEEDEKSYSEKLSEELVKQKDNCKKIHKDGISCLVCENAETGGNYEQCSYQSEPNEKKYAYVRESKYDDDGESSPARESEGSTEGEREDDDDKVPKKFAESTGKLRRAGVVGLDPKLYGRPDSRKQSRVLNQESKQTEAKIKPEPYYDPTSKRDVDKVLEEFSKKDRSNCEQIKKKGMTCYVCIDKKGIKQEECMYISESRPQSSLVAYHEREILKNFNTPKLTEAESRLKLVVYPRKAADTEAHSSNQKEKKKKKETEPEPKPEFDVNDKGGLYSDETKPVYVKSLGMVLPKYMVEKTDYELDFDKSRGR</sequence>
<organism evidence="3 4">
    <name type="scientific">Pyrocoelia pectoralis</name>
    <dbReference type="NCBI Taxonomy" id="417401"/>
    <lineage>
        <taxon>Eukaryota</taxon>
        <taxon>Metazoa</taxon>
        <taxon>Ecdysozoa</taxon>
        <taxon>Arthropoda</taxon>
        <taxon>Hexapoda</taxon>
        <taxon>Insecta</taxon>
        <taxon>Pterygota</taxon>
        <taxon>Neoptera</taxon>
        <taxon>Endopterygota</taxon>
        <taxon>Coleoptera</taxon>
        <taxon>Polyphaga</taxon>
        <taxon>Elateriformia</taxon>
        <taxon>Elateroidea</taxon>
        <taxon>Lampyridae</taxon>
        <taxon>Lampyrinae</taxon>
        <taxon>Pyrocoelia</taxon>
    </lineage>
</organism>
<feature type="compositionally biased region" description="Basic and acidic residues" evidence="1">
    <location>
        <begin position="131"/>
        <end position="144"/>
    </location>
</feature>
<feature type="compositionally biased region" description="Basic and acidic residues" evidence="1">
    <location>
        <begin position="617"/>
        <end position="649"/>
    </location>
</feature>